<sequence>MTDGPILLVDDNKRDVALTIRAIKKSQISHDLVVMHDGAEALDYLFGAGAYIHRDARRVPWIILLDLKLPRVDGLQTLAHLRANQQTMLVPVIIFSSSDEEQDVAASYRLGANSYVRKPTSFVELTRAIERLHVYWRMNEVASPRRAS</sequence>
<dbReference type="RefSeq" id="WP_129348305.1">
    <property type="nucleotide sequence ID" value="NZ_CP012670.1"/>
</dbReference>
<keyword evidence="1" id="KW-0597">Phosphoprotein</keyword>
<dbReference type="OrthoDB" id="9793549at2"/>
<dbReference type="InterPro" id="IPR011006">
    <property type="entry name" value="CheY-like_superfamily"/>
</dbReference>
<name>A0A4P2Q2Q9_SORCE</name>
<reference evidence="3 4" key="1">
    <citation type="submission" date="2015-09" db="EMBL/GenBank/DDBJ databases">
        <title>Sorangium comparison.</title>
        <authorList>
            <person name="Zaburannyi N."/>
            <person name="Bunk B."/>
            <person name="Overmann J."/>
            <person name="Mueller R."/>
        </authorList>
    </citation>
    <scope>NUCLEOTIDE SEQUENCE [LARGE SCALE GENOMIC DNA]</scope>
    <source>
        <strain evidence="3 4">So ceGT47</strain>
    </source>
</reference>
<dbReference type="PROSITE" id="PS50110">
    <property type="entry name" value="RESPONSE_REGULATORY"/>
    <property type="match status" value="1"/>
</dbReference>
<dbReference type="InterPro" id="IPR052893">
    <property type="entry name" value="TCS_response_regulator"/>
</dbReference>
<evidence type="ECO:0000313" key="3">
    <source>
        <dbReference type="EMBL" id="AUX23266.1"/>
    </source>
</evidence>
<evidence type="ECO:0000259" key="2">
    <source>
        <dbReference type="PROSITE" id="PS50110"/>
    </source>
</evidence>
<accession>A0A4P2Q2Q9</accession>
<dbReference type="CDD" id="cd17557">
    <property type="entry name" value="REC_Rcp-like"/>
    <property type="match status" value="1"/>
</dbReference>
<dbReference type="PANTHER" id="PTHR44520:SF1">
    <property type="entry name" value="TWO-COMPONENT SYSTEM REGULATORY PROTEIN"/>
    <property type="match status" value="1"/>
</dbReference>
<dbReference type="Gene3D" id="3.40.50.2300">
    <property type="match status" value="1"/>
</dbReference>
<dbReference type="Pfam" id="PF00072">
    <property type="entry name" value="Response_reg"/>
    <property type="match status" value="1"/>
</dbReference>
<protein>
    <submittedName>
        <fullName evidence="3">Chemotaxis protein CheY</fullName>
    </submittedName>
</protein>
<evidence type="ECO:0000256" key="1">
    <source>
        <dbReference type="PROSITE-ProRule" id="PRU00169"/>
    </source>
</evidence>
<evidence type="ECO:0000313" key="4">
    <source>
        <dbReference type="Proteomes" id="UP000295781"/>
    </source>
</evidence>
<dbReference type="EMBL" id="CP012670">
    <property type="protein sequence ID" value="AUX23266.1"/>
    <property type="molecule type" value="Genomic_DNA"/>
</dbReference>
<organism evidence="3 4">
    <name type="scientific">Sorangium cellulosum</name>
    <name type="common">Polyangium cellulosum</name>
    <dbReference type="NCBI Taxonomy" id="56"/>
    <lineage>
        <taxon>Bacteria</taxon>
        <taxon>Pseudomonadati</taxon>
        <taxon>Myxococcota</taxon>
        <taxon>Polyangia</taxon>
        <taxon>Polyangiales</taxon>
        <taxon>Polyangiaceae</taxon>
        <taxon>Sorangium</taxon>
    </lineage>
</organism>
<dbReference type="GO" id="GO:0000160">
    <property type="term" value="P:phosphorelay signal transduction system"/>
    <property type="evidence" value="ECO:0007669"/>
    <property type="project" value="InterPro"/>
</dbReference>
<dbReference type="Proteomes" id="UP000295781">
    <property type="component" value="Chromosome"/>
</dbReference>
<feature type="modified residue" description="4-aspartylphosphate" evidence="1">
    <location>
        <position position="66"/>
    </location>
</feature>
<dbReference type="SMART" id="SM00448">
    <property type="entry name" value="REC"/>
    <property type="match status" value="1"/>
</dbReference>
<dbReference type="PANTHER" id="PTHR44520">
    <property type="entry name" value="RESPONSE REGULATOR RCP1-RELATED"/>
    <property type="match status" value="1"/>
</dbReference>
<feature type="domain" description="Response regulatory" evidence="2">
    <location>
        <begin position="5"/>
        <end position="133"/>
    </location>
</feature>
<gene>
    <name evidence="3" type="primary">cheY</name>
    <name evidence="3" type="ORF">SOCEGT47_037890</name>
</gene>
<dbReference type="AlphaFoldDB" id="A0A4P2Q2Q9"/>
<dbReference type="SUPFAM" id="SSF52172">
    <property type="entry name" value="CheY-like"/>
    <property type="match status" value="1"/>
</dbReference>
<proteinExistence type="predicted"/>
<dbReference type="InterPro" id="IPR001789">
    <property type="entry name" value="Sig_transdc_resp-reg_receiver"/>
</dbReference>